<keyword evidence="2" id="KW-1185">Reference proteome</keyword>
<comment type="caution">
    <text evidence="1">The sequence shown here is derived from an EMBL/GenBank/DDBJ whole genome shotgun (WGS) entry which is preliminary data.</text>
</comment>
<evidence type="ECO:0000313" key="1">
    <source>
        <dbReference type="EMBL" id="KAK2551047.1"/>
    </source>
</evidence>
<organism evidence="1 2">
    <name type="scientific">Acropora cervicornis</name>
    <name type="common">Staghorn coral</name>
    <dbReference type="NCBI Taxonomy" id="6130"/>
    <lineage>
        <taxon>Eukaryota</taxon>
        <taxon>Metazoa</taxon>
        <taxon>Cnidaria</taxon>
        <taxon>Anthozoa</taxon>
        <taxon>Hexacorallia</taxon>
        <taxon>Scleractinia</taxon>
        <taxon>Astrocoeniina</taxon>
        <taxon>Acroporidae</taxon>
        <taxon>Acropora</taxon>
    </lineage>
</organism>
<proteinExistence type="predicted"/>
<dbReference type="Proteomes" id="UP001249851">
    <property type="component" value="Unassembled WGS sequence"/>
</dbReference>
<evidence type="ECO:0000313" key="2">
    <source>
        <dbReference type="Proteomes" id="UP001249851"/>
    </source>
</evidence>
<reference evidence="1" key="1">
    <citation type="journal article" date="2023" name="G3 (Bethesda)">
        <title>Whole genome assembly and annotation of the endangered Caribbean coral Acropora cervicornis.</title>
        <authorList>
            <person name="Selwyn J.D."/>
            <person name="Vollmer S.V."/>
        </authorList>
    </citation>
    <scope>NUCLEOTIDE SEQUENCE</scope>
    <source>
        <strain evidence="1">K2</strain>
    </source>
</reference>
<gene>
    <name evidence="1" type="ORF">P5673_028105</name>
</gene>
<accession>A0AAD9PXM3</accession>
<dbReference type="EMBL" id="JARQWQ010000102">
    <property type="protein sequence ID" value="KAK2551047.1"/>
    <property type="molecule type" value="Genomic_DNA"/>
</dbReference>
<name>A0AAD9PXM3_ACRCE</name>
<protein>
    <submittedName>
        <fullName evidence="1">Uncharacterized protein</fullName>
    </submittedName>
</protein>
<sequence>MSVLQTEDVLRFRISPKEGEGELGAVFREVNQFKITDTLTLKAITHVILQQCRYGPKVLVRVCWETQKDIESESRSRILDKRQEKAMEKTITKLCLMLAIFHLVRMADAMAIGSKAHSSKQPVITYFGLHEATDIAFNGTKINLSCIMENAEVASFLKSGNPVAESERVTYFFQGSVPYPSGPSDVLAQSKDTQVLA</sequence>
<dbReference type="AlphaFoldDB" id="A0AAD9PXM3"/>
<reference evidence="1" key="2">
    <citation type="journal article" date="2023" name="Science">
        <title>Genomic signatures of disease resistance in endangered staghorn corals.</title>
        <authorList>
            <person name="Vollmer S.V."/>
            <person name="Selwyn J.D."/>
            <person name="Despard B.A."/>
            <person name="Roesel C.L."/>
        </authorList>
    </citation>
    <scope>NUCLEOTIDE SEQUENCE</scope>
    <source>
        <strain evidence="1">K2</strain>
    </source>
</reference>